<sequence length="140" mass="14810">MEHRDCPSVRPGEGLLSGENECGRAGRSVTNRSGFKPWPVLVLSVLGSAAAAAAVGCVCALIYPILKGFWSILVLSVSVGCICCVFSWTLSYLDSYQPGIVSIKPLKPAHFRAASGFNMGFGVAVLNGIMSMLTVIWSLT</sequence>
<organism evidence="3 4">
    <name type="scientific">Dissostichus mawsoni</name>
    <name type="common">Antarctic cod</name>
    <dbReference type="NCBI Taxonomy" id="36200"/>
    <lineage>
        <taxon>Eukaryota</taxon>
        <taxon>Metazoa</taxon>
        <taxon>Chordata</taxon>
        <taxon>Craniata</taxon>
        <taxon>Vertebrata</taxon>
        <taxon>Euteleostomi</taxon>
        <taxon>Actinopterygii</taxon>
        <taxon>Neopterygii</taxon>
        <taxon>Teleostei</taxon>
        <taxon>Neoteleostei</taxon>
        <taxon>Acanthomorphata</taxon>
        <taxon>Eupercaria</taxon>
        <taxon>Perciformes</taxon>
        <taxon>Notothenioidei</taxon>
        <taxon>Nototheniidae</taxon>
        <taxon>Dissostichus</taxon>
    </lineage>
</organism>
<evidence type="ECO:0000313" key="3">
    <source>
        <dbReference type="EMBL" id="KAF3857474.1"/>
    </source>
</evidence>
<gene>
    <name evidence="3" type="ORF">F7725_009333</name>
</gene>
<evidence type="ECO:0008006" key="5">
    <source>
        <dbReference type="Google" id="ProtNLM"/>
    </source>
</evidence>
<feature type="transmembrane region" description="Helical" evidence="2">
    <location>
        <begin position="40"/>
        <end position="63"/>
    </location>
</feature>
<dbReference type="AlphaFoldDB" id="A0A7J5Z6R1"/>
<dbReference type="PANTHER" id="PTHR28640:SF1">
    <property type="entry name" value="ADP-RIBOSYLATION FACTOR-LIKE PROTEIN 6-INTERACTING PROTEIN 6"/>
    <property type="match status" value="1"/>
</dbReference>
<dbReference type="PANTHER" id="PTHR28640">
    <property type="entry name" value="ADP-RIBOSYLATION FACTOR-LIKE PROTEIN 6-INTERACTING PROTEIN 6"/>
    <property type="match status" value="1"/>
</dbReference>
<dbReference type="Pfam" id="PF15062">
    <property type="entry name" value="ARL6IP6"/>
    <property type="match status" value="1"/>
</dbReference>
<accession>A0A7J5Z6R1</accession>
<name>A0A7J5Z6R1_DISMA</name>
<dbReference type="Proteomes" id="UP000518266">
    <property type="component" value="Unassembled WGS sequence"/>
</dbReference>
<dbReference type="EMBL" id="JAAKFY010000005">
    <property type="protein sequence ID" value="KAF3857474.1"/>
    <property type="molecule type" value="Genomic_DNA"/>
</dbReference>
<evidence type="ECO:0000256" key="2">
    <source>
        <dbReference type="SAM" id="Phobius"/>
    </source>
</evidence>
<keyword evidence="4" id="KW-1185">Reference proteome</keyword>
<dbReference type="OrthoDB" id="10070125at2759"/>
<feature type="transmembrane region" description="Helical" evidence="2">
    <location>
        <begin position="69"/>
        <end position="93"/>
    </location>
</feature>
<evidence type="ECO:0000313" key="4">
    <source>
        <dbReference type="Proteomes" id="UP000518266"/>
    </source>
</evidence>
<evidence type="ECO:0000256" key="1">
    <source>
        <dbReference type="SAM" id="MobiDB-lite"/>
    </source>
</evidence>
<keyword evidence="2" id="KW-0812">Transmembrane</keyword>
<dbReference type="InterPro" id="IPR029383">
    <property type="entry name" value="ARL6IP6"/>
</dbReference>
<proteinExistence type="predicted"/>
<keyword evidence="2" id="KW-0472">Membrane</keyword>
<protein>
    <recommendedName>
        <fullName evidence="5">ADP-ribosylation factor-like protein 6-interacting protein 6</fullName>
    </recommendedName>
</protein>
<keyword evidence="2" id="KW-1133">Transmembrane helix</keyword>
<reference evidence="3 4" key="1">
    <citation type="submission" date="2020-03" db="EMBL/GenBank/DDBJ databases">
        <title>Dissostichus mawsoni Genome sequencing and assembly.</title>
        <authorList>
            <person name="Park H."/>
        </authorList>
    </citation>
    <scope>NUCLEOTIDE SEQUENCE [LARGE SCALE GENOMIC DNA]</scope>
    <source>
        <strain evidence="3">DM0001</strain>
        <tissue evidence="3">Muscle</tissue>
    </source>
</reference>
<comment type="caution">
    <text evidence="3">The sequence shown here is derived from an EMBL/GenBank/DDBJ whole genome shotgun (WGS) entry which is preliminary data.</text>
</comment>
<feature type="region of interest" description="Disordered" evidence="1">
    <location>
        <begin position="1"/>
        <end position="21"/>
    </location>
</feature>
<feature type="transmembrane region" description="Helical" evidence="2">
    <location>
        <begin position="114"/>
        <end position="139"/>
    </location>
</feature>